<dbReference type="PANTHER" id="PTHR43316">
    <property type="entry name" value="HYDROLASE, HALOACID DELAHOGENASE-RELATED"/>
    <property type="match status" value="1"/>
</dbReference>
<keyword evidence="1 2" id="KW-0378">Hydrolase</keyword>
<dbReference type="AlphaFoldDB" id="A0A239G558"/>
<organism evidence="2 3">
    <name type="scientific">Asanoa hainanensis</name>
    <dbReference type="NCBI Taxonomy" id="560556"/>
    <lineage>
        <taxon>Bacteria</taxon>
        <taxon>Bacillati</taxon>
        <taxon>Actinomycetota</taxon>
        <taxon>Actinomycetes</taxon>
        <taxon>Micromonosporales</taxon>
        <taxon>Micromonosporaceae</taxon>
        <taxon>Asanoa</taxon>
    </lineage>
</organism>
<proteinExistence type="predicted"/>
<dbReference type="PRINTS" id="PR00413">
    <property type="entry name" value="HADHALOGNASE"/>
</dbReference>
<dbReference type="InterPro" id="IPR023198">
    <property type="entry name" value="PGP-like_dom2"/>
</dbReference>
<dbReference type="InterPro" id="IPR036412">
    <property type="entry name" value="HAD-like_sf"/>
</dbReference>
<dbReference type="SUPFAM" id="SSF56784">
    <property type="entry name" value="HAD-like"/>
    <property type="match status" value="1"/>
</dbReference>
<evidence type="ECO:0000313" key="2">
    <source>
        <dbReference type="EMBL" id="SNS63772.1"/>
    </source>
</evidence>
<dbReference type="SFLD" id="SFLDG01129">
    <property type="entry name" value="C1.5:_HAD__Beta-PGM__Phosphata"/>
    <property type="match status" value="1"/>
</dbReference>
<protein>
    <submittedName>
        <fullName evidence="2">2-haloacid dehalogenase/putative hydrolase of the HAD superfamily</fullName>
    </submittedName>
</protein>
<evidence type="ECO:0000256" key="1">
    <source>
        <dbReference type="ARBA" id="ARBA00022801"/>
    </source>
</evidence>
<dbReference type="Pfam" id="PF00702">
    <property type="entry name" value="Hydrolase"/>
    <property type="match status" value="1"/>
</dbReference>
<reference evidence="2 3" key="1">
    <citation type="submission" date="2017-06" db="EMBL/GenBank/DDBJ databases">
        <authorList>
            <person name="Kim H.J."/>
            <person name="Triplett B.A."/>
        </authorList>
    </citation>
    <scope>NUCLEOTIDE SEQUENCE [LARGE SCALE GENOMIC DNA]</scope>
    <source>
        <strain evidence="2 3">CGMCC 4.5593</strain>
    </source>
</reference>
<dbReference type="GO" id="GO:0016787">
    <property type="term" value="F:hydrolase activity"/>
    <property type="evidence" value="ECO:0007669"/>
    <property type="project" value="UniProtKB-KW"/>
</dbReference>
<dbReference type="Proteomes" id="UP000198362">
    <property type="component" value="Unassembled WGS sequence"/>
</dbReference>
<dbReference type="EMBL" id="FZPH01000001">
    <property type="protein sequence ID" value="SNS63772.1"/>
    <property type="molecule type" value="Genomic_DNA"/>
</dbReference>
<evidence type="ECO:0000313" key="3">
    <source>
        <dbReference type="Proteomes" id="UP000198362"/>
    </source>
</evidence>
<dbReference type="NCBIfam" id="TIGR01549">
    <property type="entry name" value="HAD-SF-IA-v1"/>
    <property type="match status" value="1"/>
</dbReference>
<dbReference type="InterPro" id="IPR051540">
    <property type="entry name" value="S-2-haloacid_dehalogenase"/>
</dbReference>
<dbReference type="Gene3D" id="1.10.150.240">
    <property type="entry name" value="Putative phosphatase, domain 2"/>
    <property type="match status" value="1"/>
</dbReference>
<gene>
    <name evidence="2" type="ORF">SAMN05421812_101216</name>
</gene>
<dbReference type="InterPro" id="IPR006439">
    <property type="entry name" value="HAD-SF_hydro_IA"/>
</dbReference>
<dbReference type="Gene3D" id="3.40.50.1000">
    <property type="entry name" value="HAD superfamily/HAD-like"/>
    <property type="match status" value="1"/>
</dbReference>
<dbReference type="InterPro" id="IPR023214">
    <property type="entry name" value="HAD_sf"/>
</dbReference>
<sequence length="225" mass="23787">MATIGGVYKAVLLDVYGTLVHDDATWEVSAASQVALSAGVSPEVVAREWTARVWELASAAYGADFRRLVDLNLDALASTAAHFGVSVDPARLRRPSERPWLFADSVPFLAGVDVPVCLVSDADRDPLTAVLDHHGISVASVVTSEDARAYKPRPEPFELALRRLGLEAADVLHVGDSPASDIAGAGALGIDTAWVNRHGRRLPGRLTATYTVSTLTALLPVLASA</sequence>
<name>A0A239G558_9ACTN</name>
<dbReference type="SFLD" id="SFLDS00003">
    <property type="entry name" value="Haloacid_Dehalogenase"/>
    <property type="match status" value="1"/>
</dbReference>
<dbReference type="PANTHER" id="PTHR43316:SF3">
    <property type="entry name" value="HALOACID DEHALOGENASE, TYPE II (AFU_ORTHOLOGUE AFUA_2G07750)-RELATED"/>
    <property type="match status" value="1"/>
</dbReference>
<accession>A0A239G558</accession>
<keyword evidence="3" id="KW-1185">Reference proteome</keyword>